<dbReference type="InterPro" id="IPR013780">
    <property type="entry name" value="Glyco_hydro_b"/>
</dbReference>
<keyword evidence="3" id="KW-1185">Reference proteome</keyword>
<dbReference type="Pfam" id="PF01120">
    <property type="entry name" value="Alpha_L_fucos"/>
    <property type="match status" value="1"/>
</dbReference>
<dbReference type="Gene3D" id="3.20.20.80">
    <property type="entry name" value="Glycosidases"/>
    <property type="match status" value="1"/>
</dbReference>
<evidence type="ECO:0000259" key="1">
    <source>
        <dbReference type="Pfam" id="PF01120"/>
    </source>
</evidence>
<comment type="caution">
    <text evidence="2">The sequence shown here is derived from an EMBL/GenBank/DDBJ whole genome shotgun (WGS) entry which is preliminary data.</text>
</comment>
<name>W7Y651_9BACT</name>
<dbReference type="Proteomes" id="UP000019402">
    <property type="component" value="Unassembled WGS sequence"/>
</dbReference>
<dbReference type="GO" id="GO:0004560">
    <property type="term" value="F:alpha-L-fucosidase activity"/>
    <property type="evidence" value="ECO:0007669"/>
    <property type="project" value="InterPro"/>
</dbReference>
<dbReference type="AlphaFoldDB" id="W7Y651"/>
<dbReference type="PRINTS" id="PR00741">
    <property type="entry name" value="GLHYDRLASE29"/>
</dbReference>
<sequence>MQRHFEWKSTWFYNPVNKPKDAGTLVDMTSKNGRMLLNVPPKADGSFAPEITKELYAMGKWLTINGEAICNTRPWVFFGEGPTEVTHPGHHGQGKQRGELIPKYTAQDVRFTQNGSKLNLD</sequence>
<dbReference type="InterPro" id="IPR017853">
    <property type="entry name" value="GH"/>
</dbReference>
<accession>W7Y651</accession>
<dbReference type="eggNOG" id="COG3669">
    <property type="taxonomic scope" value="Bacteria"/>
</dbReference>
<dbReference type="STRING" id="869213.GCA_000517085_01719"/>
<reference evidence="2 3" key="1">
    <citation type="journal article" date="2014" name="Genome Announc.">
        <title>Draft Genome Sequence of Cytophaga fermentans JCM 21142T, a Facultative Anaerobe Isolated from Marine Mud.</title>
        <authorList>
            <person name="Starns D."/>
            <person name="Oshima K."/>
            <person name="Suda W."/>
            <person name="Iino T."/>
            <person name="Yuki M."/>
            <person name="Inoue J."/>
            <person name="Kitamura K."/>
            <person name="Iida T."/>
            <person name="Darby A."/>
            <person name="Hattori M."/>
            <person name="Ohkuma M."/>
        </authorList>
    </citation>
    <scope>NUCLEOTIDE SEQUENCE [LARGE SCALE GENOMIC DNA]</scope>
    <source>
        <strain evidence="2 3">JCM 21142</strain>
    </source>
</reference>
<dbReference type="EMBL" id="BAMD01000027">
    <property type="protein sequence ID" value="GAF03637.1"/>
    <property type="molecule type" value="Genomic_DNA"/>
</dbReference>
<dbReference type="InterPro" id="IPR016286">
    <property type="entry name" value="FUC_metazoa-typ"/>
</dbReference>
<gene>
    <name evidence="2" type="ORF">JCM21142_52316</name>
</gene>
<organism evidence="2 3">
    <name type="scientific">Saccharicrinis fermentans DSM 9555 = JCM 21142</name>
    <dbReference type="NCBI Taxonomy" id="869213"/>
    <lineage>
        <taxon>Bacteria</taxon>
        <taxon>Pseudomonadati</taxon>
        <taxon>Bacteroidota</taxon>
        <taxon>Bacteroidia</taxon>
        <taxon>Marinilabiliales</taxon>
        <taxon>Marinilabiliaceae</taxon>
        <taxon>Saccharicrinis</taxon>
    </lineage>
</organism>
<protein>
    <submittedName>
        <fullName evidence="2">Alpha-L-fucosidase</fullName>
    </submittedName>
</protein>
<evidence type="ECO:0000313" key="2">
    <source>
        <dbReference type="EMBL" id="GAF03637.1"/>
    </source>
</evidence>
<dbReference type="Gene3D" id="2.60.40.1180">
    <property type="entry name" value="Golgi alpha-mannosidase II"/>
    <property type="match status" value="1"/>
</dbReference>
<dbReference type="InterPro" id="IPR057739">
    <property type="entry name" value="Glyco_hydro_29_N"/>
</dbReference>
<dbReference type="GO" id="GO:0006004">
    <property type="term" value="P:fucose metabolic process"/>
    <property type="evidence" value="ECO:0007669"/>
    <property type="project" value="InterPro"/>
</dbReference>
<evidence type="ECO:0000313" key="3">
    <source>
        <dbReference type="Proteomes" id="UP000019402"/>
    </source>
</evidence>
<feature type="domain" description="Glycoside hydrolase family 29 N-terminal" evidence="1">
    <location>
        <begin position="11"/>
        <end position="67"/>
    </location>
</feature>
<proteinExistence type="predicted"/>
<dbReference type="RefSeq" id="WP_027471472.1">
    <property type="nucleotide sequence ID" value="NZ_BAMD01000027.1"/>
</dbReference>
<dbReference type="SUPFAM" id="SSF51445">
    <property type="entry name" value="(Trans)glycosidases"/>
    <property type="match status" value="1"/>
</dbReference>